<keyword evidence="3" id="KW-0963">Cytoplasm</keyword>
<evidence type="ECO:0000256" key="1">
    <source>
        <dbReference type="ARBA" id="ARBA00004496"/>
    </source>
</evidence>
<name>A0A086ZRV8_9BIFI</name>
<keyword evidence="10" id="KW-1185">Reference proteome</keyword>
<comment type="subcellular location">
    <subcellularLocation>
        <location evidence="1">Cytoplasm</location>
    </subcellularLocation>
</comment>
<evidence type="ECO:0000256" key="5">
    <source>
        <dbReference type="ARBA" id="ARBA00022840"/>
    </source>
</evidence>
<feature type="region of interest" description="Disordered" evidence="7">
    <location>
        <begin position="357"/>
        <end position="393"/>
    </location>
</feature>
<evidence type="ECO:0000259" key="8">
    <source>
        <dbReference type="Pfam" id="PF02562"/>
    </source>
</evidence>
<comment type="similarity">
    <text evidence="2">Belongs to the PhoH family.</text>
</comment>
<dbReference type="FunFam" id="3.40.50.300:FF:000013">
    <property type="entry name" value="PhoH family ATPase"/>
    <property type="match status" value="1"/>
</dbReference>
<dbReference type="InterPro" id="IPR003714">
    <property type="entry name" value="PhoH"/>
</dbReference>
<evidence type="ECO:0000313" key="9">
    <source>
        <dbReference type="EMBL" id="KFI49258.1"/>
    </source>
</evidence>
<dbReference type="Pfam" id="PF02562">
    <property type="entry name" value="PhoH"/>
    <property type="match status" value="1"/>
</dbReference>
<dbReference type="SUPFAM" id="SSF52540">
    <property type="entry name" value="P-loop containing nucleoside triphosphate hydrolases"/>
    <property type="match status" value="1"/>
</dbReference>
<feature type="domain" description="PhoH-like protein" evidence="8">
    <location>
        <begin position="147"/>
        <end position="349"/>
    </location>
</feature>
<evidence type="ECO:0000256" key="4">
    <source>
        <dbReference type="ARBA" id="ARBA00022741"/>
    </source>
</evidence>
<organism evidence="9 10">
    <name type="scientific">Bifidobacterium boum</name>
    <dbReference type="NCBI Taxonomy" id="78343"/>
    <lineage>
        <taxon>Bacteria</taxon>
        <taxon>Bacillati</taxon>
        <taxon>Actinomycetota</taxon>
        <taxon>Actinomycetes</taxon>
        <taxon>Bifidobacteriales</taxon>
        <taxon>Bifidobacteriaceae</taxon>
        <taxon>Bifidobacterium</taxon>
    </lineage>
</organism>
<dbReference type="EMBL" id="JGYQ01000002">
    <property type="protein sequence ID" value="KFI49258.1"/>
    <property type="molecule type" value="Genomic_DNA"/>
</dbReference>
<comment type="caution">
    <text evidence="9">The sequence shown here is derived from an EMBL/GenBank/DDBJ whole genome shotgun (WGS) entry which is preliminary data.</text>
</comment>
<keyword evidence="5" id="KW-0067">ATP-binding</keyword>
<evidence type="ECO:0000256" key="7">
    <source>
        <dbReference type="SAM" id="MobiDB-lite"/>
    </source>
</evidence>
<dbReference type="GO" id="GO:0005829">
    <property type="term" value="C:cytosol"/>
    <property type="evidence" value="ECO:0007669"/>
    <property type="project" value="TreeGrafter"/>
</dbReference>
<gene>
    <name evidence="9" type="ORF">BBOU_0121</name>
</gene>
<evidence type="ECO:0000256" key="6">
    <source>
        <dbReference type="ARBA" id="ARBA00039970"/>
    </source>
</evidence>
<evidence type="ECO:0000256" key="2">
    <source>
        <dbReference type="ARBA" id="ARBA00010393"/>
    </source>
</evidence>
<dbReference type="GO" id="GO:0005524">
    <property type="term" value="F:ATP binding"/>
    <property type="evidence" value="ECO:0007669"/>
    <property type="project" value="UniProtKB-KW"/>
</dbReference>
<dbReference type="Gene3D" id="3.40.50.300">
    <property type="entry name" value="P-loop containing nucleotide triphosphate hydrolases"/>
    <property type="match status" value="1"/>
</dbReference>
<protein>
    <recommendedName>
        <fullName evidence="6">PhoH-like protein</fullName>
    </recommendedName>
</protein>
<dbReference type="RefSeq" id="WP_051616748.1">
    <property type="nucleotide sequence ID" value="NZ_JABAGJ010000008.1"/>
</dbReference>
<dbReference type="InterPro" id="IPR027417">
    <property type="entry name" value="P-loop_NTPase"/>
</dbReference>
<reference evidence="9 10" key="1">
    <citation type="submission" date="2014-03" db="EMBL/GenBank/DDBJ databases">
        <title>Genomics of Bifidobacteria.</title>
        <authorList>
            <person name="Ventura M."/>
            <person name="Milani C."/>
            <person name="Lugli G.A."/>
        </authorList>
    </citation>
    <scope>NUCLEOTIDE SEQUENCE [LARGE SCALE GENOMIC DNA]</scope>
    <source>
        <strain evidence="9 10">LMG 10736</strain>
    </source>
</reference>
<proteinExistence type="inferred from homology"/>
<dbReference type="PANTHER" id="PTHR30473:SF1">
    <property type="entry name" value="PHOH-LIKE PROTEIN"/>
    <property type="match status" value="1"/>
</dbReference>
<dbReference type="InterPro" id="IPR051451">
    <property type="entry name" value="PhoH2-like"/>
</dbReference>
<dbReference type="GeneID" id="303203357"/>
<dbReference type="AlphaFoldDB" id="A0A086ZRV8"/>
<sequence length="393" mass="42937">MATTTRVVTVPPELDPVSVFGPVDEVIRVVEQAFPDLTIIVRGNRVAIMSRSKQTEAQAAQAEEVMHTLIDEAYTAPMDADTVRRLLDRRVLRNGVRAQRVDDVRRFGASAAIPRNAMAGNDEQYRTTDRRRAHVPGVITFAAGVPVRPKTAGQIAYVNTIESNTITFAIGPAGTGKTYLAVAKAVRAFQDGEVRRIILTRPAVEAGENLGFLPGTLSEKVDPYLRPLYDALSDMLGAEQLHRLMDDGTIEVAPLAYMRGRTLNDAFVILDEAQNTTEQQMKMFLTRLGFNTKMVITGDITQVDLTVPRSGLSTIEQILHGIDGIAFAHLEASDVVRHALVGKIVQAYDRHAAIAGDHSGRKRGKHHPDHATHAPESIGDREPCEDGIGKDEA</sequence>
<dbReference type="Proteomes" id="UP000029093">
    <property type="component" value="Unassembled WGS sequence"/>
</dbReference>
<dbReference type="PANTHER" id="PTHR30473">
    <property type="entry name" value="PROTEIN PHOH"/>
    <property type="match status" value="1"/>
</dbReference>
<keyword evidence="4" id="KW-0547">Nucleotide-binding</keyword>
<accession>A0A086ZRV8</accession>
<feature type="compositionally biased region" description="Basic and acidic residues" evidence="7">
    <location>
        <begin position="369"/>
        <end position="393"/>
    </location>
</feature>
<evidence type="ECO:0000256" key="3">
    <source>
        <dbReference type="ARBA" id="ARBA00022490"/>
    </source>
</evidence>
<evidence type="ECO:0000313" key="10">
    <source>
        <dbReference type="Proteomes" id="UP000029093"/>
    </source>
</evidence>